<dbReference type="Proteomes" id="UP000069241">
    <property type="component" value="Chromosome"/>
</dbReference>
<keyword evidence="2" id="KW-1185">Reference proteome</keyword>
<evidence type="ECO:0008006" key="3">
    <source>
        <dbReference type="Google" id="ProtNLM"/>
    </source>
</evidence>
<dbReference type="AlphaFoldDB" id="A0A0X8JJG7"/>
<gene>
    <name evidence="1" type="ORF">AXF13_07200</name>
</gene>
<proteinExistence type="predicted"/>
<dbReference type="EMBL" id="CP014229">
    <property type="protein sequence ID" value="AMD89920.1"/>
    <property type="molecule type" value="Genomic_DNA"/>
</dbReference>
<evidence type="ECO:0000313" key="1">
    <source>
        <dbReference type="EMBL" id="AMD89920.1"/>
    </source>
</evidence>
<protein>
    <recommendedName>
        <fullName evidence="3">Glycosyl transferase</fullName>
    </recommendedName>
</protein>
<reference evidence="2" key="1">
    <citation type="submission" date="2016-02" db="EMBL/GenBank/DDBJ databases">
        <authorList>
            <person name="Holder M.E."/>
            <person name="Ajami N.J."/>
            <person name="Petrosino J.F."/>
        </authorList>
    </citation>
    <scope>NUCLEOTIDE SEQUENCE [LARGE SCALE GENOMIC DNA]</scope>
    <source>
        <strain evidence="2">CCUG 45958</strain>
    </source>
</reference>
<accession>A0A0X8JJG7</accession>
<name>A0A0X8JJG7_9BACT</name>
<sequence>MNDRQMPPVPLSEGAETVDVAVNIFAKPFQTALSLLSLLKHSGEHVGVIWLQFEPYGSRYDAISPYYIARYLREELDERCEVFQPNFWLAREAVDPARLDDPDYRLGIRYQYAFEQSRSRKLFLMHNDVLVLRDILGDMLREMGDAFALGAVGQCWNCPARREELTREIMGCGACGPLHYTEFRPDYEALCRLYALARQRGIFVRPYDEGFAGMFDAQPWPLPECRVSEWACLLDLEKTRPFCTPQGPAFTPGAFRRCGTENLDTGVAWFRDMHALGLRARHFELTRYLKHWVGTGNKTPRRYALAESNALGLLQRQYPQYLQWLTEQSGEAFLSQAEVE</sequence>
<dbReference type="KEGG" id="dfi:AXF13_07200"/>
<dbReference type="STRING" id="44742.AXF13_07200"/>
<evidence type="ECO:0000313" key="2">
    <source>
        <dbReference type="Proteomes" id="UP000069241"/>
    </source>
</evidence>
<organism evidence="1 2">
    <name type="scientific">Desulfovibrio fairfieldensis</name>
    <dbReference type="NCBI Taxonomy" id="44742"/>
    <lineage>
        <taxon>Bacteria</taxon>
        <taxon>Pseudomonadati</taxon>
        <taxon>Thermodesulfobacteriota</taxon>
        <taxon>Desulfovibrionia</taxon>
        <taxon>Desulfovibrionales</taxon>
        <taxon>Desulfovibrionaceae</taxon>
        <taxon>Desulfovibrio</taxon>
    </lineage>
</organism>